<dbReference type="Pfam" id="PF00795">
    <property type="entry name" value="CN_hydrolase"/>
    <property type="match status" value="1"/>
</dbReference>
<name>A0A1F6CCB7_HANXR</name>
<proteinExistence type="predicted"/>
<organism evidence="3 4">
    <name type="scientific">Handelsmanbacteria sp. (strain RIFCSPLOWO2_12_FULL_64_10)</name>
    <dbReference type="NCBI Taxonomy" id="1817868"/>
    <lineage>
        <taxon>Bacteria</taxon>
        <taxon>Candidatus Handelsmaniibacteriota</taxon>
    </lineage>
</organism>
<evidence type="ECO:0000259" key="2">
    <source>
        <dbReference type="PROSITE" id="PS50263"/>
    </source>
</evidence>
<accession>A0A1F6CCB7</accession>
<dbReference type="PANTHER" id="PTHR43674">
    <property type="entry name" value="NITRILASE C965.09-RELATED"/>
    <property type="match status" value="1"/>
</dbReference>
<dbReference type="GO" id="GO:0050126">
    <property type="term" value="F:N-carbamoylputrescine amidase activity"/>
    <property type="evidence" value="ECO:0007669"/>
    <property type="project" value="TreeGrafter"/>
</dbReference>
<dbReference type="PROSITE" id="PS50263">
    <property type="entry name" value="CN_HYDROLASE"/>
    <property type="match status" value="1"/>
</dbReference>
<evidence type="ECO:0000313" key="4">
    <source>
        <dbReference type="Proteomes" id="UP000178606"/>
    </source>
</evidence>
<dbReference type="Gene3D" id="3.60.110.10">
    <property type="entry name" value="Carbon-nitrogen hydrolase"/>
    <property type="match status" value="1"/>
</dbReference>
<sequence>MRIGIITLCARRGRKQENLKKIVRFGEQAAEQGCRLVVFPEYSVNGPWVTYDPEARAEDLRRDAEPIPGPTTDLLTGHARRLRMAFCVGLAEKGLTASPFNTQVTVDAAGVLHKQSKLQPTVSEMAFYRGGGDFVAPFELEGRCFGVTICADNGSDAIHDLLHRQGARVFLAPHAGCIKKYEEPGRSWEELIAWHRERRLKRHREIAARLGVTAVYCDLKDPRERFEDLPEWVHYVSGKGAAFGPDGACLTENKGNEEALIIAEV</sequence>
<reference evidence="3 4" key="1">
    <citation type="journal article" date="2016" name="Nat. Commun.">
        <title>Thousands of microbial genomes shed light on interconnected biogeochemical processes in an aquifer system.</title>
        <authorList>
            <person name="Anantharaman K."/>
            <person name="Brown C.T."/>
            <person name="Hug L.A."/>
            <person name="Sharon I."/>
            <person name="Castelle C.J."/>
            <person name="Probst A.J."/>
            <person name="Thomas B.C."/>
            <person name="Singh A."/>
            <person name="Wilkins M.J."/>
            <person name="Karaoz U."/>
            <person name="Brodie E.L."/>
            <person name="Williams K.H."/>
            <person name="Hubbard S.S."/>
            <person name="Banfield J.F."/>
        </authorList>
    </citation>
    <scope>NUCLEOTIDE SEQUENCE [LARGE SCALE GENOMIC DNA]</scope>
    <source>
        <strain evidence="4">RIFCSPLOWO2_12_FULL_64_10</strain>
    </source>
</reference>
<comment type="caution">
    <text evidence="3">The sequence shown here is derived from an EMBL/GenBank/DDBJ whole genome shotgun (WGS) entry which is preliminary data.</text>
</comment>
<dbReference type="Proteomes" id="UP000178606">
    <property type="component" value="Unassembled WGS sequence"/>
</dbReference>
<dbReference type="InterPro" id="IPR003010">
    <property type="entry name" value="C-N_Hydrolase"/>
</dbReference>
<dbReference type="EMBL" id="MFKF01000283">
    <property type="protein sequence ID" value="OGG46803.1"/>
    <property type="molecule type" value="Genomic_DNA"/>
</dbReference>
<dbReference type="SUPFAM" id="SSF56317">
    <property type="entry name" value="Carbon-nitrogen hydrolase"/>
    <property type="match status" value="1"/>
</dbReference>
<evidence type="ECO:0000256" key="1">
    <source>
        <dbReference type="ARBA" id="ARBA00022801"/>
    </source>
</evidence>
<gene>
    <name evidence="3" type="ORF">A3F84_03405</name>
</gene>
<dbReference type="AlphaFoldDB" id="A0A1F6CCB7"/>
<protein>
    <recommendedName>
        <fullName evidence="2">CN hydrolase domain-containing protein</fullName>
    </recommendedName>
</protein>
<dbReference type="GO" id="GO:0033388">
    <property type="term" value="P:putrescine biosynthetic process from arginine"/>
    <property type="evidence" value="ECO:0007669"/>
    <property type="project" value="TreeGrafter"/>
</dbReference>
<dbReference type="InterPro" id="IPR050345">
    <property type="entry name" value="Aliph_Amidase/BUP"/>
</dbReference>
<dbReference type="InterPro" id="IPR036526">
    <property type="entry name" value="C-N_Hydrolase_sf"/>
</dbReference>
<feature type="domain" description="CN hydrolase" evidence="2">
    <location>
        <begin position="1"/>
        <end position="265"/>
    </location>
</feature>
<dbReference type="PANTHER" id="PTHR43674:SF2">
    <property type="entry name" value="BETA-UREIDOPROPIONASE"/>
    <property type="match status" value="1"/>
</dbReference>
<keyword evidence="1" id="KW-0378">Hydrolase</keyword>
<evidence type="ECO:0000313" key="3">
    <source>
        <dbReference type="EMBL" id="OGG46803.1"/>
    </source>
</evidence>